<keyword evidence="5" id="KW-1185">Reference proteome</keyword>
<feature type="compositionally biased region" description="Low complexity" evidence="2">
    <location>
        <begin position="439"/>
        <end position="454"/>
    </location>
</feature>
<keyword evidence="3" id="KW-0472">Membrane</keyword>
<feature type="transmembrane region" description="Helical" evidence="3">
    <location>
        <begin position="122"/>
        <end position="144"/>
    </location>
</feature>
<feature type="compositionally biased region" description="Low complexity" evidence="2">
    <location>
        <begin position="413"/>
        <end position="423"/>
    </location>
</feature>
<feature type="compositionally biased region" description="Low complexity" evidence="2">
    <location>
        <begin position="298"/>
        <end position="350"/>
    </location>
</feature>
<keyword evidence="3" id="KW-0812">Transmembrane</keyword>
<feature type="compositionally biased region" description="Gly residues" evidence="2">
    <location>
        <begin position="374"/>
        <end position="388"/>
    </location>
</feature>
<dbReference type="EMBL" id="BAAANF010000009">
    <property type="protein sequence ID" value="GAA1681711.1"/>
    <property type="molecule type" value="Genomic_DNA"/>
</dbReference>
<feature type="region of interest" description="Disordered" evidence="2">
    <location>
        <begin position="205"/>
        <end position="236"/>
    </location>
</feature>
<organism evidence="4 5">
    <name type="scientific">Kribbella yunnanensis</name>
    <dbReference type="NCBI Taxonomy" id="190194"/>
    <lineage>
        <taxon>Bacteria</taxon>
        <taxon>Bacillati</taxon>
        <taxon>Actinomycetota</taxon>
        <taxon>Actinomycetes</taxon>
        <taxon>Propionibacteriales</taxon>
        <taxon>Kribbellaceae</taxon>
        <taxon>Kribbella</taxon>
    </lineage>
</organism>
<keyword evidence="1" id="KW-0175">Coiled coil</keyword>
<evidence type="ECO:0000256" key="3">
    <source>
        <dbReference type="SAM" id="Phobius"/>
    </source>
</evidence>
<feature type="coiled-coil region" evidence="1">
    <location>
        <begin position="143"/>
        <end position="177"/>
    </location>
</feature>
<sequence length="598" mass="58685">MRAAAKCLPGVTVKRRYGGGVSKFLGFLLGVAVALAGPAVFGVLGAPGGIQLNTKGMALAYGVGALVFWAVVSYFSGAAAIGAFLAFGTLVYCWLWIPNRTTNFLDDVPGVTTGMVEGTKQYTLNGVVPILTVISLVYAIQLIVRSVQRRRSARVEAERLQREQEAAQAQQEAAAAAVYPVAASNYPAESYGGVGYAAPSYEPSNRYGDLFDEEPERPRNQADEQTAQFPVAEPAPERTAAFPVVGDEVAYSNDETVLVPSDRDETVVAPMPEADEVTVIASDESDADRAAEEETRNVAQQAPEAEPVAAAPEVVAPEAVAPEADAPAGGAPVASPFAPAAEQTAVAEPAAAEDESGEGAGREAEADAREAGAPGAGMPEGGVPGGGAPVAAAPEAAPAPVAEAPVATPPAPAAEETAVAEPAAAEEESGEGAGRGAEADVSAAAVEEPAAGADGSDDRPDGPAGGGPAGGGSAGGGSTSGAPASGVPAGGGTAGGASASGAEGGGTAGGGSASGGPAGGGSASGGSASGGPGGFQAVPSASASAGGEPVVGRQGFAEPERVGQQYRERMEDPEDTGEFHVSAFEGPFNNPGIRPAGA</sequence>
<feature type="compositionally biased region" description="Gly residues" evidence="2">
    <location>
        <begin position="502"/>
        <end position="534"/>
    </location>
</feature>
<feature type="compositionally biased region" description="Basic and acidic residues" evidence="2">
    <location>
        <begin position="558"/>
        <end position="570"/>
    </location>
</feature>
<evidence type="ECO:0000313" key="5">
    <source>
        <dbReference type="Proteomes" id="UP001500280"/>
    </source>
</evidence>
<feature type="compositionally biased region" description="Gly residues" evidence="2">
    <location>
        <begin position="463"/>
        <end position="479"/>
    </location>
</feature>
<comment type="caution">
    <text evidence="4">The sequence shown here is derived from an EMBL/GenBank/DDBJ whole genome shotgun (WGS) entry which is preliminary data.</text>
</comment>
<feature type="transmembrane region" description="Helical" evidence="3">
    <location>
        <begin position="24"/>
        <end position="44"/>
    </location>
</feature>
<feature type="compositionally biased region" description="Low complexity" evidence="2">
    <location>
        <begin position="389"/>
        <end position="406"/>
    </location>
</feature>
<evidence type="ECO:0008006" key="6">
    <source>
        <dbReference type="Google" id="ProtNLM"/>
    </source>
</evidence>
<gene>
    <name evidence="4" type="ORF">GCM10009745_27430</name>
</gene>
<protein>
    <recommendedName>
        <fullName evidence="6">MFS transporter</fullName>
    </recommendedName>
</protein>
<name>A0ABN2H451_9ACTN</name>
<evidence type="ECO:0000256" key="1">
    <source>
        <dbReference type="SAM" id="Coils"/>
    </source>
</evidence>
<keyword evidence="3" id="KW-1133">Transmembrane helix</keyword>
<accession>A0ABN2H451</accession>
<feature type="compositionally biased region" description="Basic and acidic residues" evidence="2">
    <location>
        <begin position="360"/>
        <end position="370"/>
    </location>
</feature>
<reference evidence="4 5" key="1">
    <citation type="journal article" date="2019" name="Int. J. Syst. Evol. Microbiol.">
        <title>The Global Catalogue of Microorganisms (GCM) 10K type strain sequencing project: providing services to taxonomists for standard genome sequencing and annotation.</title>
        <authorList>
            <consortium name="The Broad Institute Genomics Platform"/>
            <consortium name="The Broad Institute Genome Sequencing Center for Infectious Disease"/>
            <person name="Wu L."/>
            <person name="Ma J."/>
        </authorList>
    </citation>
    <scope>NUCLEOTIDE SEQUENCE [LARGE SCALE GENOMIC DNA]</scope>
    <source>
        <strain evidence="4 5">JCM 14307</strain>
    </source>
</reference>
<feature type="transmembrane region" description="Helical" evidence="3">
    <location>
        <begin position="79"/>
        <end position="97"/>
    </location>
</feature>
<evidence type="ECO:0000313" key="4">
    <source>
        <dbReference type="EMBL" id="GAA1681711.1"/>
    </source>
</evidence>
<feature type="region of interest" description="Disordered" evidence="2">
    <location>
        <begin position="273"/>
        <end position="598"/>
    </location>
</feature>
<feature type="compositionally biased region" description="Basic and acidic residues" evidence="2">
    <location>
        <begin position="287"/>
        <end position="296"/>
    </location>
</feature>
<evidence type="ECO:0000256" key="2">
    <source>
        <dbReference type="SAM" id="MobiDB-lite"/>
    </source>
</evidence>
<dbReference type="Proteomes" id="UP001500280">
    <property type="component" value="Unassembled WGS sequence"/>
</dbReference>
<proteinExistence type="predicted"/>